<accession>A0A8J3NE48</accession>
<protein>
    <recommendedName>
        <fullName evidence="3">Small integral membrane protein</fullName>
    </recommendedName>
</protein>
<comment type="caution">
    <text evidence="1">The sequence shown here is derived from an EMBL/GenBank/DDBJ whole genome shotgun (WGS) entry which is preliminary data.</text>
</comment>
<sequence>MSHRQFGFLVGLLIVWLWASLGFLIALGAAAAGLVGYGVVRVLEGDIKWADVTERFTSTKR</sequence>
<name>A0A8J3NE48_9ACTN</name>
<dbReference type="Proteomes" id="UP000612808">
    <property type="component" value="Unassembled WGS sequence"/>
</dbReference>
<gene>
    <name evidence="1" type="ORF">Aru02nite_30830</name>
</gene>
<evidence type="ECO:0008006" key="3">
    <source>
        <dbReference type="Google" id="ProtNLM"/>
    </source>
</evidence>
<proteinExistence type="predicted"/>
<evidence type="ECO:0000313" key="2">
    <source>
        <dbReference type="Proteomes" id="UP000612808"/>
    </source>
</evidence>
<organism evidence="1 2">
    <name type="scientific">Actinocatenispora rupis</name>
    <dbReference type="NCBI Taxonomy" id="519421"/>
    <lineage>
        <taxon>Bacteria</taxon>
        <taxon>Bacillati</taxon>
        <taxon>Actinomycetota</taxon>
        <taxon>Actinomycetes</taxon>
        <taxon>Micromonosporales</taxon>
        <taxon>Micromonosporaceae</taxon>
        <taxon>Actinocatenispora</taxon>
    </lineage>
</organism>
<dbReference type="AlphaFoldDB" id="A0A8J3NE48"/>
<dbReference type="EMBL" id="BOMB01000017">
    <property type="protein sequence ID" value="GID12194.1"/>
    <property type="molecule type" value="Genomic_DNA"/>
</dbReference>
<keyword evidence="2" id="KW-1185">Reference proteome</keyword>
<dbReference type="RefSeq" id="WP_203658181.1">
    <property type="nucleotide sequence ID" value="NZ_BAAAZM010000009.1"/>
</dbReference>
<evidence type="ECO:0000313" key="1">
    <source>
        <dbReference type="EMBL" id="GID12194.1"/>
    </source>
</evidence>
<reference evidence="1" key="1">
    <citation type="submission" date="2021-01" db="EMBL/GenBank/DDBJ databases">
        <title>Whole genome shotgun sequence of Actinocatenispora rupis NBRC 107355.</title>
        <authorList>
            <person name="Komaki H."/>
            <person name="Tamura T."/>
        </authorList>
    </citation>
    <scope>NUCLEOTIDE SEQUENCE</scope>
    <source>
        <strain evidence="1">NBRC 107355</strain>
    </source>
</reference>